<dbReference type="CDD" id="cd06845">
    <property type="entry name" value="Bcl-2_like"/>
    <property type="match status" value="1"/>
</dbReference>
<dbReference type="InterPro" id="IPR026298">
    <property type="entry name" value="Bcl-2_fam"/>
</dbReference>
<keyword evidence="2" id="KW-0053">Apoptosis</keyword>
<evidence type="ECO:0000259" key="4">
    <source>
        <dbReference type="SMART" id="SM00337"/>
    </source>
</evidence>
<dbReference type="GO" id="GO:0005741">
    <property type="term" value="C:mitochondrial outer membrane"/>
    <property type="evidence" value="ECO:0007669"/>
    <property type="project" value="TreeGrafter"/>
</dbReference>
<dbReference type="SUPFAM" id="SSF56854">
    <property type="entry name" value="Bcl-2 inhibitors of programmed cell death"/>
    <property type="match status" value="1"/>
</dbReference>
<dbReference type="GO" id="GO:0097192">
    <property type="term" value="P:extrinsic apoptotic signaling pathway in absence of ligand"/>
    <property type="evidence" value="ECO:0007669"/>
    <property type="project" value="TreeGrafter"/>
</dbReference>
<dbReference type="GO" id="GO:0008053">
    <property type="term" value="P:mitochondrial fusion"/>
    <property type="evidence" value="ECO:0007669"/>
    <property type="project" value="TreeGrafter"/>
</dbReference>
<dbReference type="SMART" id="SM00337">
    <property type="entry name" value="BCL"/>
    <property type="match status" value="1"/>
</dbReference>
<dbReference type="PROSITE" id="PS50062">
    <property type="entry name" value="BCL2_FAMILY"/>
    <property type="match status" value="1"/>
</dbReference>
<dbReference type="GO" id="GO:0008630">
    <property type="term" value="P:intrinsic apoptotic signaling pathway in response to DNA damage"/>
    <property type="evidence" value="ECO:0007669"/>
    <property type="project" value="TreeGrafter"/>
</dbReference>
<dbReference type="GO" id="GO:0051400">
    <property type="term" value="F:BH domain binding"/>
    <property type="evidence" value="ECO:0007669"/>
    <property type="project" value="TreeGrafter"/>
</dbReference>
<accession>V9L8E2</accession>
<dbReference type="AlphaFoldDB" id="V9L8E2"/>
<dbReference type="InterPro" id="IPR046371">
    <property type="entry name" value="Bcl-2_BH1-3"/>
</dbReference>
<dbReference type="InterPro" id="IPR036834">
    <property type="entry name" value="Bcl-2-like_sf"/>
</dbReference>
<dbReference type="RefSeq" id="XP_042201033.1">
    <property type="nucleotide sequence ID" value="XM_042345099.1"/>
</dbReference>
<sequence length="184" mass="20882">MDVVSEDIMKTGAILLRGFIMDRTQRGAEDCEVLVTVSDLGGRADELNKPCLKRLGVCLRQIGDELDGNVELQRMINRISTSCPKETFFQVAKELFSDGVINWGRVVTLFYFACKFVVKAVCQKLPELIQTIITWTLEYIQENILQWIREHGGWDAILGTPTWQTVSIFILGVITTLVVVRWKS</sequence>
<dbReference type="EMBL" id="JW875690">
    <property type="protein sequence ID" value="AFP08207.1"/>
    <property type="molecule type" value="mRNA"/>
</dbReference>
<dbReference type="GO" id="GO:0001836">
    <property type="term" value="P:release of cytochrome c from mitochondria"/>
    <property type="evidence" value="ECO:0007669"/>
    <property type="project" value="TreeGrafter"/>
</dbReference>
<reference evidence="5" key="1">
    <citation type="journal article" date="2014" name="Nature">
        <title>Elephant shark genome provides unique insights into gnathostome evolution.</title>
        <authorList>
            <consortium name="International Elephant Shark Genome Sequencing Consortium"/>
            <person name="Venkatesh B."/>
            <person name="Lee A.P."/>
            <person name="Ravi V."/>
            <person name="Maurya A.K."/>
            <person name="Lian M.M."/>
            <person name="Swann J.B."/>
            <person name="Ohta Y."/>
            <person name="Flajnik M.F."/>
            <person name="Sutoh Y."/>
            <person name="Kasahara M."/>
            <person name="Hoon S."/>
            <person name="Gangu V."/>
            <person name="Roy S.W."/>
            <person name="Irimia M."/>
            <person name="Korzh V."/>
            <person name="Kondrychyn I."/>
            <person name="Lim Z.W."/>
            <person name="Tay B.H."/>
            <person name="Tohari S."/>
            <person name="Kong K.W."/>
            <person name="Ho S."/>
            <person name="Lorente-Galdos B."/>
            <person name="Quilez J."/>
            <person name="Marques-Bonet T."/>
            <person name="Raney B.J."/>
            <person name="Ingham P.W."/>
            <person name="Tay A."/>
            <person name="Hillier L.W."/>
            <person name="Minx P."/>
            <person name="Boehm T."/>
            <person name="Wilson R.K."/>
            <person name="Brenner S."/>
            <person name="Warren W.C."/>
        </authorList>
    </citation>
    <scope>NUCLEOTIDE SEQUENCE</scope>
    <source>
        <tissue evidence="5">Liver</tissue>
    </source>
</reference>
<dbReference type="GO" id="GO:0042981">
    <property type="term" value="P:regulation of apoptotic process"/>
    <property type="evidence" value="ECO:0007669"/>
    <property type="project" value="InterPro"/>
</dbReference>
<feature type="transmembrane region" description="Helical" evidence="3">
    <location>
        <begin position="163"/>
        <end position="182"/>
    </location>
</feature>
<dbReference type="OrthoDB" id="6080198at2759"/>
<organism evidence="5">
    <name type="scientific">Callorhinchus milii</name>
    <name type="common">Ghost shark</name>
    <dbReference type="NCBI Taxonomy" id="7868"/>
    <lineage>
        <taxon>Eukaryota</taxon>
        <taxon>Metazoa</taxon>
        <taxon>Chordata</taxon>
        <taxon>Craniata</taxon>
        <taxon>Vertebrata</taxon>
        <taxon>Chondrichthyes</taxon>
        <taxon>Holocephali</taxon>
        <taxon>Chimaeriformes</taxon>
        <taxon>Callorhinchidae</taxon>
        <taxon>Callorhinchus</taxon>
    </lineage>
</organism>
<keyword evidence="3" id="KW-1133">Transmembrane helix</keyword>
<protein>
    <submittedName>
        <fullName evidence="5">Apoptosis regulator BAX-like protein</fullName>
    </submittedName>
</protein>
<evidence type="ECO:0000256" key="1">
    <source>
        <dbReference type="ARBA" id="ARBA00009458"/>
    </source>
</evidence>
<comment type="similarity">
    <text evidence="1">Belongs to the Bcl-2 family.</text>
</comment>
<name>V9L8E2_CALMI</name>
<dbReference type="PANTHER" id="PTHR11256:SF42">
    <property type="entry name" value="APOPTOSIS REGULATOR BAX"/>
    <property type="match status" value="1"/>
</dbReference>
<evidence type="ECO:0000256" key="2">
    <source>
        <dbReference type="ARBA" id="ARBA00022703"/>
    </source>
</evidence>
<dbReference type="PRINTS" id="PR01862">
    <property type="entry name" value="BCL2FAMILY"/>
</dbReference>
<dbReference type="GO" id="GO:0015267">
    <property type="term" value="F:channel activity"/>
    <property type="evidence" value="ECO:0007669"/>
    <property type="project" value="TreeGrafter"/>
</dbReference>
<keyword evidence="3" id="KW-0472">Membrane</keyword>
<dbReference type="PANTHER" id="PTHR11256">
    <property type="entry name" value="BCL-2 RELATED"/>
    <property type="match status" value="1"/>
</dbReference>
<feature type="domain" description="Bcl-2 Bcl-2 homology region 1-3" evidence="4">
    <location>
        <begin position="59"/>
        <end position="154"/>
    </location>
</feature>
<dbReference type="KEGG" id="cmk:103190154"/>
<dbReference type="Pfam" id="PF00452">
    <property type="entry name" value="Bcl-2"/>
    <property type="match status" value="1"/>
</dbReference>
<evidence type="ECO:0000313" key="5">
    <source>
        <dbReference type="EMBL" id="AFP08207.1"/>
    </source>
</evidence>
<dbReference type="Gene3D" id="1.10.437.10">
    <property type="entry name" value="Blc2-like"/>
    <property type="match status" value="1"/>
</dbReference>
<dbReference type="InterPro" id="IPR002475">
    <property type="entry name" value="Bcl2-like"/>
</dbReference>
<proteinExistence type="evidence at transcript level"/>
<dbReference type="GeneID" id="103190154"/>
<evidence type="ECO:0000256" key="3">
    <source>
        <dbReference type="SAM" id="Phobius"/>
    </source>
</evidence>
<keyword evidence="3" id="KW-0812">Transmembrane</keyword>